<dbReference type="Proteomes" id="UP000699462">
    <property type="component" value="Unassembled WGS sequence"/>
</dbReference>
<evidence type="ECO:0000313" key="2">
    <source>
        <dbReference type="Proteomes" id="UP000699462"/>
    </source>
</evidence>
<gene>
    <name evidence="1" type="ORF">P879_04245</name>
</gene>
<proteinExistence type="predicted"/>
<comment type="caution">
    <text evidence="1">The sequence shown here is derived from an EMBL/GenBank/DDBJ whole genome shotgun (WGS) entry which is preliminary data.</text>
</comment>
<protein>
    <submittedName>
        <fullName evidence="1">Uncharacterized protein</fullName>
    </submittedName>
</protein>
<evidence type="ECO:0000313" key="1">
    <source>
        <dbReference type="EMBL" id="KAF8561192.1"/>
    </source>
</evidence>
<reference evidence="1 2" key="1">
    <citation type="submission" date="2019-07" db="EMBL/GenBank/DDBJ databases">
        <title>Annotation for the trematode Paragonimus westermani.</title>
        <authorList>
            <person name="Choi Y.-J."/>
        </authorList>
    </citation>
    <scope>NUCLEOTIDE SEQUENCE [LARGE SCALE GENOMIC DNA]</scope>
    <source>
        <strain evidence="1">180907_Pwestermani</strain>
    </source>
</reference>
<name>A0A8T0D0I9_9TREM</name>
<organism evidence="1 2">
    <name type="scientific">Paragonimus westermani</name>
    <dbReference type="NCBI Taxonomy" id="34504"/>
    <lineage>
        <taxon>Eukaryota</taxon>
        <taxon>Metazoa</taxon>
        <taxon>Spiralia</taxon>
        <taxon>Lophotrochozoa</taxon>
        <taxon>Platyhelminthes</taxon>
        <taxon>Trematoda</taxon>
        <taxon>Digenea</taxon>
        <taxon>Plagiorchiida</taxon>
        <taxon>Troglotremata</taxon>
        <taxon>Troglotrematidae</taxon>
        <taxon>Paragonimus</taxon>
    </lineage>
</organism>
<accession>A0A8T0D0I9</accession>
<keyword evidence="2" id="KW-1185">Reference proteome</keyword>
<dbReference type="EMBL" id="JTDF01021935">
    <property type="protein sequence ID" value="KAF8561192.1"/>
    <property type="molecule type" value="Genomic_DNA"/>
</dbReference>
<sequence>MPATEPMFRTSTTWVRVSGIFLLNEFRQRVDSTTNGLWQLVENPGSVRLLRNVSVTLALACQLMLLLQLLAIWAARQWIDRSLSADQKKMIIQGMLDNQCCLMLTARSRAPVNCSRLVTLVIREQKRSELTNICLRDHYEPESSMDEEESENETVVKRLSEYSRGVVLKMLKRVKSLINASQDGKRTRFLSILSTDSRTSERSVTRRTMNGLIREKPASNEEPRSRPSIVCLRV</sequence>
<dbReference type="OrthoDB" id="446173at2759"/>
<dbReference type="AlphaFoldDB" id="A0A8T0D0I9"/>